<proteinExistence type="predicted"/>
<keyword evidence="2" id="KW-0902">Two-component regulatory system</keyword>
<dbReference type="InterPro" id="IPR039420">
    <property type="entry name" value="WalR-like"/>
</dbReference>
<dbReference type="GO" id="GO:0000156">
    <property type="term" value="F:phosphorelay response regulator activity"/>
    <property type="evidence" value="ECO:0007669"/>
    <property type="project" value="TreeGrafter"/>
</dbReference>
<dbReference type="SMART" id="SM00862">
    <property type="entry name" value="Trans_reg_C"/>
    <property type="match status" value="1"/>
</dbReference>
<comment type="caution">
    <text evidence="10">The sequence shown here is derived from an EMBL/GenBank/DDBJ whole genome shotgun (WGS) entry which is preliminary data.</text>
</comment>
<evidence type="ECO:0000313" key="10">
    <source>
        <dbReference type="EMBL" id="GCE03424.1"/>
    </source>
</evidence>
<keyword evidence="11" id="KW-1185">Reference proteome</keyword>
<keyword evidence="3" id="KW-0805">Transcription regulation</keyword>
<keyword evidence="1 6" id="KW-0597">Phosphoprotein</keyword>
<reference evidence="11" key="1">
    <citation type="submission" date="2018-12" db="EMBL/GenBank/DDBJ databases">
        <title>Tengunoibacter tsumagoiensis gen. nov., sp. nov., Dictyobacter kobayashii sp. nov., D. alpinus sp. nov., and D. joshuensis sp. nov. and description of Dictyobacteraceae fam. nov. within the order Ktedonobacterales isolated from Tengu-no-mugimeshi.</title>
        <authorList>
            <person name="Wang C.M."/>
            <person name="Zheng Y."/>
            <person name="Sakai Y."/>
            <person name="Toyoda A."/>
            <person name="Minakuchi Y."/>
            <person name="Abe K."/>
            <person name="Yokota A."/>
            <person name="Yabe S."/>
        </authorList>
    </citation>
    <scope>NUCLEOTIDE SEQUENCE [LARGE SCALE GENOMIC DNA]</scope>
    <source>
        <strain evidence="11">S-27</strain>
    </source>
</reference>
<dbReference type="InterPro" id="IPR001867">
    <property type="entry name" value="OmpR/PhoB-type_DNA-bd"/>
</dbReference>
<dbReference type="PANTHER" id="PTHR48111">
    <property type="entry name" value="REGULATOR OF RPOS"/>
    <property type="match status" value="1"/>
</dbReference>
<dbReference type="Gene3D" id="1.10.10.10">
    <property type="entry name" value="Winged helix-like DNA-binding domain superfamily/Winged helix DNA-binding domain"/>
    <property type="match status" value="1"/>
</dbReference>
<feature type="domain" description="OmpR/PhoB-type" evidence="9">
    <location>
        <begin position="128"/>
        <end position="224"/>
    </location>
</feature>
<dbReference type="SMART" id="SM00448">
    <property type="entry name" value="REC"/>
    <property type="match status" value="1"/>
</dbReference>
<feature type="DNA-binding region" description="OmpR/PhoB-type" evidence="7">
    <location>
        <begin position="128"/>
        <end position="224"/>
    </location>
</feature>
<dbReference type="PROSITE" id="PS50110">
    <property type="entry name" value="RESPONSE_REGULATORY"/>
    <property type="match status" value="1"/>
</dbReference>
<name>A0A401Z987_9CHLR</name>
<evidence type="ECO:0000256" key="6">
    <source>
        <dbReference type="PROSITE-ProRule" id="PRU00169"/>
    </source>
</evidence>
<evidence type="ECO:0000259" key="9">
    <source>
        <dbReference type="PROSITE" id="PS51755"/>
    </source>
</evidence>
<dbReference type="InterPro" id="IPR036388">
    <property type="entry name" value="WH-like_DNA-bd_sf"/>
</dbReference>
<keyword evidence="4 7" id="KW-0238">DNA-binding</keyword>
<dbReference type="SUPFAM" id="SSF52172">
    <property type="entry name" value="CheY-like"/>
    <property type="match status" value="1"/>
</dbReference>
<dbReference type="CDD" id="cd17574">
    <property type="entry name" value="REC_OmpR"/>
    <property type="match status" value="1"/>
</dbReference>
<feature type="modified residue" description="4-aspartylphosphate" evidence="6">
    <location>
        <position position="55"/>
    </location>
</feature>
<evidence type="ECO:0000256" key="2">
    <source>
        <dbReference type="ARBA" id="ARBA00023012"/>
    </source>
</evidence>
<dbReference type="GO" id="GO:0000976">
    <property type="term" value="F:transcription cis-regulatory region binding"/>
    <property type="evidence" value="ECO:0007669"/>
    <property type="project" value="TreeGrafter"/>
</dbReference>
<dbReference type="FunFam" id="3.40.50.2300:FF:000001">
    <property type="entry name" value="DNA-binding response regulator PhoB"/>
    <property type="match status" value="1"/>
</dbReference>
<dbReference type="GO" id="GO:0005829">
    <property type="term" value="C:cytosol"/>
    <property type="evidence" value="ECO:0007669"/>
    <property type="project" value="TreeGrafter"/>
</dbReference>
<dbReference type="Proteomes" id="UP000287224">
    <property type="component" value="Unassembled WGS sequence"/>
</dbReference>
<evidence type="ECO:0000256" key="3">
    <source>
        <dbReference type="ARBA" id="ARBA00023015"/>
    </source>
</evidence>
<accession>A0A401Z987</accession>
<dbReference type="InterPro" id="IPR001789">
    <property type="entry name" value="Sig_transdc_resp-reg_receiver"/>
</dbReference>
<dbReference type="EMBL" id="BIFQ01000001">
    <property type="protein sequence ID" value="GCE03424.1"/>
    <property type="molecule type" value="Genomic_DNA"/>
</dbReference>
<dbReference type="Gene3D" id="3.40.50.2300">
    <property type="match status" value="1"/>
</dbReference>
<gene>
    <name evidence="10" type="ORF">KDAU_07530</name>
</gene>
<evidence type="ECO:0000256" key="4">
    <source>
        <dbReference type="ARBA" id="ARBA00023125"/>
    </source>
</evidence>
<evidence type="ECO:0000256" key="1">
    <source>
        <dbReference type="ARBA" id="ARBA00022553"/>
    </source>
</evidence>
<evidence type="ECO:0000313" key="11">
    <source>
        <dbReference type="Proteomes" id="UP000287224"/>
    </source>
</evidence>
<protein>
    <submittedName>
        <fullName evidence="10">DNA-binding response regulator</fullName>
    </submittedName>
</protein>
<dbReference type="Pfam" id="PF00072">
    <property type="entry name" value="Response_reg"/>
    <property type="match status" value="1"/>
</dbReference>
<organism evidence="10 11">
    <name type="scientific">Dictyobacter aurantiacus</name>
    <dbReference type="NCBI Taxonomy" id="1936993"/>
    <lineage>
        <taxon>Bacteria</taxon>
        <taxon>Bacillati</taxon>
        <taxon>Chloroflexota</taxon>
        <taxon>Ktedonobacteria</taxon>
        <taxon>Ktedonobacterales</taxon>
        <taxon>Dictyobacteraceae</taxon>
        <taxon>Dictyobacter</taxon>
    </lineage>
</organism>
<evidence type="ECO:0000256" key="7">
    <source>
        <dbReference type="PROSITE-ProRule" id="PRU01091"/>
    </source>
</evidence>
<dbReference type="PROSITE" id="PS51755">
    <property type="entry name" value="OMPR_PHOB"/>
    <property type="match status" value="1"/>
</dbReference>
<dbReference type="AlphaFoldDB" id="A0A401Z987"/>
<dbReference type="Gene3D" id="6.10.250.690">
    <property type="match status" value="1"/>
</dbReference>
<keyword evidence="5" id="KW-0804">Transcription</keyword>
<dbReference type="PANTHER" id="PTHR48111:SF22">
    <property type="entry name" value="REGULATOR OF RPOS"/>
    <property type="match status" value="1"/>
</dbReference>
<dbReference type="Pfam" id="PF00486">
    <property type="entry name" value="Trans_reg_C"/>
    <property type="match status" value="1"/>
</dbReference>
<dbReference type="InterPro" id="IPR011006">
    <property type="entry name" value="CheY-like_superfamily"/>
</dbReference>
<dbReference type="GO" id="GO:0006355">
    <property type="term" value="P:regulation of DNA-templated transcription"/>
    <property type="evidence" value="ECO:0007669"/>
    <property type="project" value="InterPro"/>
</dbReference>
<dbReference type="CDD" id="cd00383">
    <property type="entry name" value="trans_reg_C"/>
    <property type="match status" value="1"/>
</dbReference>
<dbReference type="GO" id="GO:0032993">
    <property type="term" value="C:protein-DNA complex"/>
    <property type="evidence" value="ECO:0007669"/>
    <property type="project" value="TreeGrafter"/>
</dbReference>
<sequence length="225" mass="25351">MSMQHHILVIDDDPAITSLLKRGLSYEGFVVETACTGREGLAAARERPSDLVILDVMMPGLDGYEVLSRLRAADEQMPVLMLTAKDAPSDQVQGLSAGADDYVTKPFPFEVLLARIRSLLRRQQLDHPSVLHFADLSLDTGSHVVQRGSREVSLTSLEFKLLQEFLIHPRQVLSKDVLLDRVWGYDFDANVVEVYIKQLRQKLEARGEPRLIQTIRNVGYVLRES</sequence>
<evidence type="ECO:0000259" key="8">
    <source>
        <dbReference type="PROSITE" id="PS50110"/>
    </source>
</evidence>
<dbReference type="FunFam" id="1.10.10.10:FF:000005">
    <property type="entry name" value="Two-component system response regulator"/>
    <property type="match status" value="1"/>
</dbReference>
<evidence type="ECO:0000256" key="5">
    <source>
        <dbReference type="ARBA" id="ARBA00023163"/>
    </source>
</evidence>
<feature type="domain" description="Response regulatory" evidence="8">
    <location>
        <begin position="6"/>
        <end position="120"/>
    </location>
</feature>